<feature type="transmembrane region" description="Helical" evidence="2">
    <location>
        <begin position="20"/>
        <end position="40"/>
    </location>
</feature>
<dbReference type="EMBL" id="CP036264">
    <property type="protein sequence ID" value="QEF96487.1"/>
    <property type="molecule type" value="Genomic_DNA"/>
</dbReference>
<sequence>MEPLAHTHRSERLAKVLRNVLFWGCVIVSAKVFLAILYQYRWYFPPDFDASPFLAGRRFTFVGLYRGAFYLHLAAGPTALVLGTFLIFSGGKTHWQRLHAMLGKTQFAVVITMVVPSGLVMSLQAYAGIIAETGFIVQSILTGVTMAAAAFLARSGKFAAHRRWATRCYLLLWSPLLLRVVAGLLIVSNLESEWTYRLNAWLSWLAPLAVYELVLMSSSAETRAGKREAATAGVGRSPPTVAAKQRRGIA</sequence>
<keyword evidence="4" id="KW-1185">Reference proteome</keyword>
<keyword evidence="2" id="KW-1133">Transmembrane helix</keyword>
<dbReference type="InterPro" id="IPR018750">
    <property type="entry name" value="DUF2306_membrane"/>
</dbReference>
<name>A0A5B9MBC0_9BACT</name>
<feature type="region of interest" description="Disordered" evidence="1">
    <location>
        <begin position="227"/>
        <end position="250"/>
    </location>
</feature>
<accession>A0A5B9MBC0</accession>
<evidence type="ECO:0000313" key="4">
    <source>
        <dbReference type="Proteomes" id="UP000321353"/>
    </source>
</evidence>
<reference evidence="3 4" key="1">
    <citation type="submission" date="2019-02" db="EMBL/GenBank/DDBJ databases">
        <title>Planctomycetal bacteria perform biofilm scaping via a novel small molecule.</title>
        <authorList>
            <person name="Jeske O."/>
            <person name="Boedeker C."/>
            <person name="Wiegand S."/>
            <person name="Breitling P."/>
            <person name="Kallscheuer N."/>
            <person name="Jogler M."/>
            <person name="Rohde M."/>
            <person name="Petersen J."/>
            <person name="Medema M.H."/>
            <person name="Surup F."/>
            <person name="Jogler C."/>
        </authorList>
    </citation>
    <scope>NUCLEOTIDE SEQUENCE [LARGE SCALE GENOMIC DNA]</scope>
    <source>
        <strain evidence="3 4">Mal15</strain>
    </source>
</reference>
<evidence type="ECO:0000256" key="1">
    <source>
        <dbReference type="SAM" id="MobiDB-lite"/>
    </source>
</evidence>
<dbReference type="KEGG" id="smam:Mal15_05150"/>
<feature type="transmembrane region" description="Helical" evidence="2">
    <location>
        <begin position="135"/>
        <end position="156"/>
    </location>
</feature>
<organism evidence="3 4">
    <name type="scientific">Stieleria maiorica</name>
    <dbReference type="NCBI Taxonomy" id="2795974"/>
    <lineage>
        <taxon>Bacteria</taxon>
        <taxon>Pseudomonadati</taxon>
        <taxon>Planctomycetota</taxon>
        <taxon>Planctomycetia</taxon>
        <taxon>Pirellulales</taxon>
        <taxon>Pirellulaceae</taxon>
        <taxon>Stieleria</taxon>
    </lineage>
</organism>
<evidence type="ECO:0000313" key="3">
    <source>
        <dbReference type="EMBL" id="QEF96487.1"/>
    </source>
</evidence>
<dbReference type="RefSeq" id="WP_167546598.1">
    <property type="nucleotide sequence ID" value="NZ_CP036264.1"/>
</dbReference>
<feature type="transmembrane region" description="Helical" evidence="2">
    <location>
        <begin position="168"/>
        <end position="188"/>
    </location>
</feature>
<evidence type="ECO:0008006" key="5">
    <source>
        <dbReference type="Google" id="ProtNLM"/>
    </source>
</evidence>
<feature type="transmembrane region" description="Helical" evidence="2">
    <location>
        <begin position="200"/>
        <end position="217"/>
    </location>
</feature>
<feature type="transmembrane region" description="Helical" evidence="2">
    <location>
        <begin position="69"/>
        <end position="88"/>
    </location>
</feature>
<keyword evidence="2" id="KW-0812">Transmembrane</keyword>
<dbReference type="Proteomes" id="UP000321353">
    <property type="component" value="Chromosome"/>
</dbReference>
<evidence type="ECO:0000256" key="2">
    <source>
        <dbReference type="SAM" id="Phobius"/>
    </source>
</evidence>
<keyword evidence="2" id="KW-0472">Membrane</keyword>
<gene>
    <name evidence="3" type="ORF">Mal15_05150</name>
</gene>
<feature type="transmembrane region" description="Helical" evidence="2">
    <location>
        <begin position="108"/>
        <end position="129"/>
    </location>
</feature>
<protein>
    <recommendedName>
        <fullName evidence="5">DUF2306 domain-containing protein</fullName>
    </recommendedName>
</protein>
<dbReference type="AlphaFoldDB" id="A0A5B9MBC0"/>
<dbReference type="Pfam" id="PF10067">
    <property type="entry name" value="DUF2306"/>
    <property type="match status" value="1"/>
</dbReference>
<proteinExistence type="predicted"/>